<keyword evidence="2" id="KW-1185">Reference proteome</keyword>
<organism evidence="1 2">
    <name type="scientific">Fictibacillus nanhaiensis</name>
    <dbReference type="NCBI Taxonomy" id="742169"/>
    <lineage>
        <taxon>Bacteria</taxon>
        <taxon>Bacillati</taxon>
        <taxon>Bacillota</taxon>
        <taxon>Bacilli</taxon>
        <taxon>Bacillales</taxon>
        <taxon>Fictibacillaceae</taxon>
        <taxon>Fictibacillus</taxon>
    </lineage>
</organism>
<sequence>MNNYSKHTILELLDPVTIKAVTALYQLRLKHIGYRLNCTPQAVKYNLDNDSFKQWQKEKILDLFMDHGIEVAELILINSMAIKKGKNYEIH</sequence>
<accession>A0ABS2ZT57</accession>
<dbReference type="Proteomes" id="UP001296923">
    <property type="component" value="Unassembled WGS sequence"/>
</dbReference>
<gene>
    <name evidence="1" type="ORF">JYA63_17375</name>
</gene>
<reference evidence="1 2" key="1">
    <citation type="submission" date="2021-01" db="EMBL/GenBank/DDBJ databases">
        <title>Genome Sequencing of Type Strains.</title>
        <authorList>
            <person name="Lemaire J.F."/>
            <person name="Inderbitzin P."/>
            <person name="Collins S.B."/>
            <person name="Wespe N."/>
            <person name="Knight-Connoni V."/>
        </authorList>
    </citation>
    <scope>NUCLEOTIDE SEQUENCE [LARGE SCALE GENOMIC DNA]</scope>
    <source>
        <strain evidence="1 2">DSM 23009</strain>
    </source>
</reference>
<evidence type="ECO:0000313" key="1">
    <source>
        <dbReference type="EMBL" id="MBN3556054.1"/>
    </source>
</evidence>
<protein>
    <recommendedName>
        <fullName evidence="3">XRE family transcriptional regulator</fullName>
    </recommendedName>
</protein>
<dbReference type="RefSeq" id="WP_205726798.1">
    <property type="nucleotide sequence ID" value="NZ_JAFHKR010000039.1"/>
</dbReference>
<name>A0ABS2ZT57_9BACL</name>
<comment type="caution">
    <text evidence="1">The sequence shown here is derived from an EMBL/GenBank/DDBJ whole genome shotgun (WGS) entry which is preliminary data.</text>
</comment>
<proteinExistence type="predicted"/>
<dbReference type="EMBL" id="JAFHKR010000039">
    <property type="protein sequence ID" value="MBN3556054.1"/>
    <property type="molecule type" value="Genomic_DNA"/>
</dbReference>
<evidence type="ECO:0000313" key="2">
    <source>
        <dbReference type="Proteomes" id="UP001296923"/>
    </source>
</evidence>
<evidence type="ECO:0008006" key="3">
    <source>
        <dbReference type="Google" id="ProtNLM"/>
    </source>
</evidence>